<name>L0GYD0_9GAMM</name>
<accession>L0GYD0</accession>
<evidence type="ECO:0000256" key="2">
    <source>
        <dbReference type="SAM" id="SignalP"/>
    </source>
</evidence>
<organism evidence="3 4">
    <name type="scientific">Thioflavicoccus mobilis 8321</name>
    <dbReference type="NCBI Taxonomy" id="765912"/>
    <lineage>
        <taxon>Bacteria</taxon>
        <taxon>Pseudomonadati</taxon>
        <taxon>Pseudomonadota</taxon>
        <taxon>Gammaproteobacteria</taxon>
        <taxon>Chromatiales</taxon>
        <taxon>Chromatiaceae</taxon>
        <taxon>Thioflavicoccus</taxon>
    </lineage>
</organism>
<reference evidence="3 4" key="1">
    <citation type="submission" date="2011-09" db="EMBL/GenBank/DDBJ databases">
        <title>Complete sequence of chromosome of Thioflavicoccus mobilis 8321.</title>
        <authorList>
            <consortium name="US DOE Joint Genome Institute"/>
            <person name="Lucas S."/>
            <person name="Han J."/>
            <person name="Lapidus A."/>
            <person name="Cheng J.-F."/>
            <person name="Goodwin L."/>
            <person name="Pitluck S."/>
            <person name="Peters L."/>
            <person name="Ovchinnikova G."/>
            <person name="Lu M."/>
            <person name="Detter J.C."/>
            <person name="Han C."/>
            <person name="Tapia R."/>
            <person name="Land M."/>
            <person name="Hauser L."/>
            <person name="Kyrpides N."/>
            <person name="Ivanova N."/>
            <person name="Pagani I."/>
            <person name="Vogl K."/>
            <person name="Liu Z."/>
            <person name="Imhoff J."/>
            <person name="Thiel V."/>
            <person name="Frigaard N.-U."/>
            <person name="Bryant D."/>
            <person name="Woyke T."/>
        </authorList>
    </citation>
    <scope>NUCLEOTIDE SEQUENCE [LARGE SCALE GENOMIC DNA]</scope>
    <source>
        <strain evidence="3 4">8321</strain>
    </source>
</reference>
<feature type="signal peptide" evidence="2">
    <location>
        <begin position="1"/>
        <end position="28"/>
    </location>
</feature>
<keyword evidence="1" id="KW-1133">Transmembrane helix</keyword>
<protein>
    <submittedName>
        <fullName evidence="3">Uncharacterized protein</fullName>
    </submittedName>
</protein>
<keyword evidence="1" id="KW-0812">Transmembrane</keyword>
<evidence type="ECO:0000313" key="4">
    <source>
        <dbReference type="Proteomes" id="UP000010816"/>
    </source>
</evidence>
<gene>
    <name evidence="3" type="ORF">Thimo_3093</name>
</gene>
<dbReference type="PATRIC" id="fig|765912.4.peg.3024"/>
<dbReference type="EMBL" id="CP003051">
    <property type="protein sequence ID" value="AGA91778.1"/>
    <property type="molecule type" value="Genomic_DNA"/>
</dbReference>
<dbReference type="eggNOG" id="ENOG50337RZ">
    <property type="taxonomic scope" value="Bacteria"/>
</dbReference>
<dbReference type="HOGENOM" id="CLU_1124127_0_0_6"/>
<keyword evidence="1" id="KW-0472">Membrane</keyword>
<dbReference type="KEGG" id="tmb:Thimo_3093"/>
<keyword evidence="2" id="KW-0732">Signal</keyword>
<dbReference type="Proteomes" id="UP000010816">
    <property type="component" value="Chromosome"/>
</dbReference>
<keyword evidence="4" id="KW-1185">Reference proteome</keyword>
<dbReference type="RefSeq" id="WP_015281906.1">
    <property type="nucleotide sequence ID" value="NC_019940.1"/>
</dbReference>
<evidence type="ECO:0000256" key="1">
    <source>
        <dbReference type="SAM" id="Phobius"/>
    </source>
</evidence>
<feature type="chain" id="PRO_5003943548" evidence="2">
    <location>
        <begin position="29"/>
        <end position="247"/>
    </location>
</feature>
<evidence type="ECO:0000313" key="3">
    <source>
        <dbReference type="EMBL" id="AGA91778.1"/>
    </source>
</evidence>
<feature type="transmembrane region" description="Helical" evidence="1">
    <location>
        <begin position="224"/>
        <end position="241"/>
    </location>
</feature>
<dbReference type="AlphaFoldDB" id="L0GYD0"/>
<dbReference type="OrthoDB" id="5567186at2"/>
<proteinExistence type="predicted"/>
<sequence length="247" mass="25534">MQRTIKIGALGAALAIGGMLAFSGQAMADSVTMTYDGMSPSTAVRIQTKVTGSSQTINTTTGLFTFSNVSGPIDTYDDAKVVSFCIDLADGISGAGPYTWEVQSLAGSPNPTAGPMEAQKANDLARLLGGAITSGVLNDARNLAASEKYALQLAVWEVVSETDNAAGYDVRTGDTKFTNVSHSILNQANVYLGEIATATAMTGLVGLTSGTTQDYVAQVVPIPAAAWLFGSALFGMAGVGYRRGRRV</sequence>